<protein>
    <submittedName>
        <fullName evidence="1">Uncharacterized protein</fullName>
    </submittedName>
</protein>
<gene>
    <name evidence="1" type="ORF">MIMGU_mgv1a023773mg</name>
</gene>
<dbReference type="Proteomes" id="UP000030748">
    <property type="component" value="Unassembled WGS sequence"/>
</dbReference>
<name>A0A022Q1B3_ERYGU</name>
<dbReference type="PANTHER" id="PTHR37900">
    <property type="match status" value="1"/>
</dbReference>
<dbReference type="AlphaFoldDB" id="A0A022Q1B3"/>
<keyword evidence="2" id="KW-1185">Reference proteome</keyword>
<reference evidence="1 2" key="1">
    <citation type="journal article" date="2013" name="Proc. Natl. Acad. Sci. U.S.A.">
        <title>Fine-scale variation in meiotic recombination in Mimulus inferred from population shotgun sequencing.</title>
        <authorList>
            <person name="Hellsten U."/>
            <person name="Wright K.M."/>
            <person name="Jenkins J."/>
            <person name="Shu S."/>
            <person name="Yuan Y."/>
            <person name="Wessler S.R."/>
            <person name="Schmutz J."/>
            <person name="Willis J.H."/>
            <person name="Rokhsar D.S."/>
        </authorList>
    </citation>
    <scope>NUCLEOTIDE SEQUENCE [LARGE SCALE GENOMIC DNA]</scope>
    <source>
        <strain evidence="2">cv. DUN x IM62</strain>
    </source>
</reference>
<accession>A0A022Q1B3</accession>
<dbReference type="PANTHER" id="PTHR37900:SF5">
    <property type="entry name" value="OS02G0159250 PROTEIN"/>
    <property type="match status" value="1"/>
</dbReference>
<proteinExistence type="predicted"/>
<dbReference type="EMBL" id="KI632223">
    <property type="protein sequence ID" value="EYU21534.1"/>
    <property type="molecule type" value="Genomic_DNA"/>
</dbReference>
<evidence type="ECO:0000313" key="2">
    <source>
        <dbReference type="Proteomes" id="UP000030748"/>
    </source>
</evidence>
<evidence type="ECO:0000313" key="1">
    <source>
        <dbReference type="EMBL" id="EYU21534.1"/>
    </source>
</evidence>
<sequence>MLHALIFTSLTILKSRVYLCNYAILQVFMAKMMTSLARAMGLLVAQPAATVTTVLYYSDLLPRSVDFDRFVRHELFVESDNFFLHFLVNFLKCFW</sequence>
<organism evidence="1 2">
    <name type="scientific">Erythranthe guttata</name>
    <name type="common">Yellow monkey flower</name>
    <name type="synonym">Mimulus guttatus</name>
    <dbReference type="NCBI Taxonomy" id="4155"/>
    <lineage>
        <taxon>Eukaryota</taxon>
        <taxon>Viridiplantae</taxon>
        <taxon>Streptophyta</taxon>
        <taxon>Embryophyta</taxon>
        <taxon>Tracheophyta</taxon>
        <taxon>Spermatophyta</taxon>
        <taxon>Magnoliopsida</taxon>
        <taxon>eudicotyledons</taxon>
        <taxon>Gunneridae</taxon>
        <taxon>Pentapetalae</taxon>
        <taxon>asterids</taxon>
        <taxon>lamiids</taxon>
        <taxon>Lamiales</taxon>
        <taxon>Phrymaceae</taxon>
        <taxon>Erythranthe</taxon>
    </lineage>
</organism>